<evidence type="ECO:0000256" key="6">
    <source>
        <dbReference type="SAM" id="Phobius"/>
    </source>
</evidence>
<evidence type="ECO:0000256" key="3">
    <source>
        <dbReference type="ARBA" id="ARBA00022989"/>
    </source>
</evidence>
<evidence type="ECO:0000313" key="9">
    <source>
        <dbReference type="Proteomes" id="UP000028045"/>
    </source>
</evidence>
<protein>
    <recommendedName>
        <fullName evidence="7">Major facilitator superfamily (MFS) profile domain-containing protein</fullName>
    </recommendedName>
</protein>
<dbReference type="InterPro" id="IPR005829">
    <property type="entry name" value="Sugar_transporter_CS"/>
</dbReference>
<dbReference type="GO" id="GO:0000297">
    <property type="term" value="F:spermine transmembrane transporter activity"/>
    <property type="evidence" value="ECO:0007669"/>
    <property type="project" value="TreeGrafter"/>
</dbReference>
<dbReference type="GO" id="GO:0042908">
    <property type="term" value="P:xenobiotic transport"/>
    <property type="evidence" value="ECO:0007669"/>
    <property type="project" value="UniProtKB-ARBA"/>
</dbReference>
<feature type="transmembrane region" description="Helical" evidence="6">
    <location>
        <begin position="281"/>
        <end position="305"/>
    </location>
</feature>
<feature type="transmembrane region" description="Helical" evidence="6">
    <location>
        <begin position="124"/>
        <end position="142"/>
    </location>
</feature>
<evidence type="ECO:0000256" key="1">
    <source>
        <dbReference type="ARBA" id="ARBA00004141"/>
    </source>
</evidence>
<feature type="transmembrane region" description="Helical" evidence="6">
    <location>
        <begin position="454"/>
        <end position="476"/>
    </location>
</feature>
<feature type="transmembrane region" description="Helical" evidence="6">
    <location>
        <begin position="57"/>
        <end position="81"/>
    </location>
</feature>
<dbReference type="InterPro" id="IPR011701">
    <property type="entry name" value="MFS"/>
</dbReference>
<dbReference type="HOGENOM" id="CLU_008455_11_3_1"/>
<evidence type="ECO:0000313" key="8">
    <source>
        <dbReference type="EMBL" id="KEY68604.1"/>
    </source>
</evidence>
<evidence type="ECO:0000259" key="7">
    <source>
        <dbReference type="PROSITE" id="PS50850"/>
    </source>
</evidence>
<proteinExistence type="predicted"/>
<feature type="transmembrane region" description="Helical" evidence="6">
    <location>
        <begin position="386"/>
        <end position="414"/>
    </location>
</feature>
<dbReference type="EMBL" id="KL648569">
    <property type="protein sequence ID" value="KEY68604.1"/>
    <property type="molecule type" value="Genomic_DNA"/>
</dbReference>
<feature type="compositionally biased region" description="Basic and acidic residues" evidence="5">
    <location>
        <begin position="1"/>
        <end position="12"/>
    </location>
</feature>
<dbReference type="AlphaFoldDB" id="A0A084ATH5"/>
<dbReference type="Pfam" id="PF07690">
    <property type="entry name" value="MFS_1"/>
    <property type="match status" value="1"/>
</dbReference>
<dbReference type="GO" id="GO:0005886">
    <property type="term" value="C:plasma membrane"/>
    <property type="evidence" value="ECO:0007669"/>
    <property type="project" value="TreeGrafter"/>
</dbReference>
<feature type="transmembrane region" description="Helical" evidence="6">
    <location>
        <begin position="148"/>
        <end position="172"/>
    </location>
</feature>
<dbReference type="PROSITE" id="PS50850">
    <property type="entry name" value="MFS"/>
    <property type="match status" value="1"/>
</dbReference>
<evidence type="ECO:0000256" key="5">
    <source>
        <dbReference type="SAM" id="MobiDB-lite"/>
    </source>
</evidence>
<name>A0A084ATH5_STACB</name>
<keyword evidence="4 6" id="KW-0472">Membrane</keyword>
<feature type="transmembrane region" description="Helical" evidence="6">
    <location>
        <begin position="426"/>
        <end position="448"/>
    </location>
</feature>
<dbReference type="Gene3D" id="1.20.1250.20">
    <property type="entry name" value="MFS general substrate transporter like domains"/>
    <property type="match status" value="1"/>
</dbReference>
<reference evidence="8 9" key="1">
    <citation type="journal article" date="2014" name="BMC Genomics">
        <title>Comparative genome sequencing reveals chemotype-specific gene clusters in the toxigenic black mold Stachybotrys.</title>
        <authorList>
            <person name="Semeiks J."/>
            <person name="Borek D."/>
            <person name="Otwinowski Z."/>
            <person name="Grishin N.V."/>
        </authorList>
    </citation>
    <scope>NUCLEOTIDE SEQUENCE [LARGE SCALE GENOMIC DNA]</scope>
    <source>
        <strain evidence="9">CBS 109288 / IBT 7711</strain>
    </source>
</reference>
<feature type="compositionally biased region" description="Acidic residues" evidence="5">
    <location>
        <begin position="28"/>
        <end position="45"/>
    </location>
</feature>
<keyword evidence="3 6" id="KW-1133">Transmembrane helix</keyword>
<dbReference type="PROSITE" id="PS00216">
    <property type="entry name" value="SUGAR_TRANSPORT_1"/>
    <property type="match status" value="1"/>
</dbReference>
<dbReference type="SUPFAM" id="SSF103473">
    <property type="entry name" value="MFS general substrate transporter"/>
    <property type="match status" value="1"/>
</dbReference>
<comment type="subcellular location">
    <subcellularLocation>
        <location evidence="1">Membrane</location>
        <topology evidence="1">Multi-pass membrane protein</topology>
    </subcellularLocation>
</comment>
<dbReference type="PANTHER" id="PTHR23502:SF182">
    <property type="entry name" value="POLYAMINE TRANSPORTER, PUTATIVE-RELATED"/>
    <property type="match status" value="1"/>
</dbReference>
<feature type="transmembrane region" description="Helical" evidence="6">
    <location>
        <begin position="93"/>
        <end position="112"/>
    </location>
</feature>
<dbReference type="InterPro" id="IPR036259">
    <property type="entry name" value="MFS_trans_sf"/>
</dbReference>
<organism evidence="8 9">
    <name type="scientific">Stachybotrys chartarum (strain CBS 109288 / IBT 7711)</name>
    <name type="common">Toxic black mold</name>
    <name type="synonym">Stilbospora chartarum</name>
    <dbReference type="NCBI Taxonomy" id="1280523"/>
    <lineage>
        <taxon>Eukaryota</taxon>
        <taxon>Fungi</taxon>
        <taxon>Dikarya</taxon>
        <taxon>Ascomycota</taxon>
        <taxon>Pezizomycotina</taxon>
        <taxon>Sordariomycetes</taxon>
        <taxon>Hypocreomycetidae</taxon>
        <taxon>Hypocreales</taxon>
        <taxon>Stachybotryaceae</taxon>
        <taxon>Stachybotrys</taxon>
    </lineage>
</organism>
<feature type="transmembrane region" description="Helical" evidence="6">
    <location>
        <begin position="317"/>
        <end position="339"/>
    </location>
</feature>
<dbReference type="GO" id="GO:0015606">
    <property type="term" value="F:spermidine transmembrane transporter activity"/>
    <property type="evidence" value="ECO:0007669"/>
    <property type="project" value="TreeGrafter"/>
</dbReference>
<dbReference type="PANTHER" id="PTHR23502">
    <property type="entry name" value="MAJOR FACILITATOR SUPERFAMILY"/>
    <property type="match status" value="1"/>
</dbReference>
<keyword evidence="2 6" id="KW-0812">Transmembrane</keyword>
<dbReference type="CDD" id="cd17323">
    <property type="entry name" value="MFS_Tpo1_MDR_like"/>
    <property type="match status" value="1"/>
</dbReference>
<sequence>MAALDHGGKELQAEEGSCPSDTLPASSPDEDAAASCDDWDGPDDPENPRNWPLSARILHSAVPAVYTFGLTVGISTFVASVPSIQLEFDVSRNVALLPVSLYTVGFIIGPCVASPISELYGRRWIYWTNFPALVVCNSIAAASNNFTVLVVFRFLAGSLGSGVLAVGAGTLSDCWDMRKSAMAGIAYILAPFLGPTLGPLVGAYVIHQYNDWRWVVWIVLCILAPVGVAMFFLKETSKGRILRLRAKKRGQDLEKRTLGQVTSTIASAMLRPLHMTFVEPLSIILGLYSAYSFAMIFSFFGSYALVYSRVYGFDQRQIGLCYIPVVIGYLFAVVTYGYFNAAFYQKEVKKANGRAAPEHLFYGALFGCWLIPIGLFWYAWAPRPGVHWIVPVLAGLPFGWGTLAGFMSCMAYLVDVYGVANAASAVAANGILRFALAAAFPQFVIQMYESDLGIHWVGSIFAFISVAMIPVPWIIFYKGRALRKRSHYPTNSA</sequence>
<accession>A0A084ATH5</accession>
<gene>
    <name evidence="8" type="ORF">S7711_05786</name>
</gene>
<feature type="domain" description="Major facilitator superfamily (MFS) profile" evidence="7">
    <location>
        <begin position="57"/>
        <end position="482"/>
    </location>
</feature>
<dbReference type="OrthoDB" id="3936150at2759"/>
<feature type="transmembrane region" description="Helical" evidence="6">
    <location>
        <begin position="212"/>
        <end position="233"/>
    </location>
</feature>
<feature type="transmembrane region" description="Helical" evidence="6">
    <location>
        <begin position="184"/>
        <end position="206"/>
    </location>
</feature>
<feature type="region of interest" description="Disordered" evidence="5">
    <location>
        <begin position="1"/>
        <end position="47"/>
    </location>
</feature>
<evidence type="ECO:0000256" key="4">
    <source>
        <dbReference type="ARBA" id="ARBA00023136"/>
    </source>
</evidence>
<feature type="transmembrane region" description="Helical" evidence="6">
    <location>
        <begin position="360"/>
        <end position="380"/>
    </location>
</feature>
<keyword evidence="9" id="KW-1185">Reference proteome</keyword>
<dbReference type="Proteomes" id="UP000028045">
    <property type="component" value="Unassembled WGS sequence"/>
</dbReference>
<dbReference type="GO" id="GO:0140115">
    <property type="term" value="P:export across plasma membrane"/>
    <property type="evidence" value="ECO:0007669"/>
    <property type="project" value="UniProtKB-ARBA"/>
</dbReference>
<evidence type="ECO:0000256" key="2">
    <source>
        <dbReference type="ARBA" id="ARBA00022692"/>
    </source>
</evidence>
<dbReference type="InterPro" id="IPR020846">
    <property type="entry name" value="MFS_dom"/>
</dbReference>